<proteinExistence type="predicted"/>
<feature type="compositionally biased region" description="Basic and acidic residues" evidence="1">
    <location>
        <begin position="153"/>
        <end position="169"/>
    </location>
</feature>
<protein>
    <submittedName>
        <fullName evidence="3">Copper resistance protein NlpE</fullName>
    </submittedName>
</protein>
<dbReference type="Gene3D" id="2.40.128.640">
    <property type="match status" value="1"/>
</dbReference>
<dbReference type="InterPro" id="IPR007298">
    <property type="entry name" value="Cu-R_lipoprotein_NlpE"/>
</dbReference>
<feature type="chain" id="PRO_5046860257" evidence="2">
    <location>
        <begin position="21"/>
        <end position="169"/>
    </location>
</feature>
<keyword evidence="4" id="KW-1185">Reference proteome</keyword>
<organism evidence="3 4">
    <name type="scientific">Cognatiluteimonas sedimenti</name>
    <dbReference type="NCBI Taxonomy" id="2927791"/>
    <lineage>
        <taxon>Bacteria</taxon>
        <taxon>Pseudomonadati</taxon>
        <taxon>Pseudomonadota</taxon>
        <taxon>Gammaproteobacteria</taxon>
        <taxon>Lysobacterales</taxon>
        <taxon>Lysobacteraceae</taxon>
        <taxon>Cognatiluteimonas</taxon>
    </lineage>
</organism>
<gene>
    <name evidence="3" type="ORF">MQC88_03545</name>
</gene>
<comment type="caution">
    <text evidence="3">The sequence shown here is derived from an EMBL/GenBank/DDBJ whole genome shotgun (WGS) entry which is preliminary data.</text>
</comment>
<name>A0ABT0A228_9GAMM</name>
<keyword evidence="2" id="KW-0732">Signal</keyword>
<reference evidence="3 4" key="1">
    <citation type="submission" date="2022-03" db="EMBL/GenBank/DDBJ databases">
        <title>Luteimonas soily sp. nov., a novel bacterium isolated from the soil.</title>
        <authorList>
            <person name="Zhang X."/>
        </authorList>
    </citation>
    <scope>NUCLEOTIDE SEQUENCE [LARGE SCALE GENOMIC DNA]</scope>
    <source>
        <strain evidence="3 4">50</strain>
    </source>
</reference>
<feature type="compositionally biased region" description="Basic and acidic residues" evidence="1">
    <location>
        <begin position="122"/>
        <end position="140"/>
    </location>
</feature>
<dbReference type="RefSeq" id="WP_243319243.1">
    <property type="nucleotide sequence ID" value="NZ_JALGCL010000001.1"/>
</dbReference>
<feature type="signal peptide" evidence="2">
    <location>
        <begin position="1"/>
        <end position="20"/>
    </location>
</feature>
<evidence type="ECO:0000256" key="1">
    <source>
        <dbReference type="SAM" id="MobiDB-lite"/>
    </source>
</evidence>
<feature type="region of interest" description="Disordered" evidence="1">
    <location>
        <begin position="122"/>
        <end position="169"/>
    </location>
</feature>
<dbReference type="Proteomes" id="UP001165423">
    <property type="component" value="Unassembled WGS sequence"/>
</dbReference>
<dbReference type="Pfam" id="PF04170">
    <property type="entry name" value="NlpE"/>
    <property type="match status" value="1"/>
</dbReference>
<sequence length="169" mass="17377">MKPSLAVILSALALALPACQREAPVADTATAPAVAAPAPGDTPVVATETTMAQAGVQPGPGAIDSKAFAGKFNGSLPCADCPGIDETLELAADGSFTLTDVYRERPQGTSTLQGTWSADADGKQIRLDPGSKAERDRLYAIEDNDTLSPLGADGERVEGAPDMRLKRGK</sequence>
<evidence type="ECO:0000313" key="3">
    <source>
        <dbReference type="EMBL" id="MCJ0825042.1"/>
    </source>
</evidence>
<evidence type="ECO:0000256" key="2">
    <source>
        <dbReference type="SAM" id="SignalP"/>
    </source>
</evidence>
<accession>A0ABT0A228</accession>
<evidence type="ECO:0000313" key="4">
    <source>
        <dbReference type="Proteomes" id="UP001165423"/>
    </source>
</evidence>
<dbReference type="EMBL" id="JALGCL010000001">
    <property type="protein sequence ID" value="MCJ0825042.1"/>
    <property type="molecule type" value="Genomic_DNA"/>
</dbReference>